<keyword evidence="13" id="KW-1185">Reference proteome</keyword>
<dbReference type="Proteomes" id="UP000050413">
    <property type="component" value="Unassembled WGS sequence"/>
</dbReference>
<evidence type="ECO:0000313" key="10">
    <source>
        <dbReference type="EMBL" id="CUX79698.1"/>
    </source>
</evidence>
<evidence type="ECO:0000256" key="6">
    <source>
        <dbReference type="ARBA" id="ARBA00022989"/>
    </source>
</evidence>
<evidence type="ECO:0000256" key="4">
    <source>
        <dbReference type="ARBA" id="ARBA00022475"/>
    </source>
</evidence>
<feature type="transmembrane region" description="Helical" evidence="8">
    <location>
        <begin position="225"/>
        <end position="245"/>
    </location>
</feature>
<evidence type="ECO:0000256" key="7">
    <source>
        <dbReference type="ARBA" id="ARBA00023136"/>
    </source>
</evidence>
<keyword evidence="5 8" id="KW-0812">Transmembrane</keyword>
<evidence type="ECO:0000256" key="1">
    <source>
        <dbReference type="ARBA" id="ARBA00004651"/>
    </source>
</evidence>
<feature type="transmembrane region" description="Helical" evidence="8">
    <location>
        <begin position="70"/>
        <end position="90"/>
    </location>
</feature>
<evidence type="ECO:0000256" key="8">
    <source>
        <dbReference type="RuleBase" id="RU363032"/>
    </source>
</evidence>
<reference evidence="11 12" key="1">
    <citation type="submission" date="2015-09" db="EMBL/GenBank/DDBJ databases">
        <title>Identification and resolution of microdiversity through metagenomic sequencing of parallel consortia.</title>
        <authorList>
            <person name="Nelson W.C."/>
            <person name="Romine M.F."/>
            <person name="Lindemann S.R."/>
        </authorList>
    </citation>
    <scope>NUCLEOTIDE SEQUENCE [LARGE SCALE GENOMIC DNA]</scope>
    <source>
        <strain evidence="11">HL-91</strain>
    </source>
</reference>
<dbReference type="GO" id="GO:0055085">
    <property type="term" value="P:transmembrane transport"/>
    <property type="evidence" value="ECO:0007669"/>
    <property type="project" value="InterPro"/>
</dbReference>
<dbReference type="AlphaFoldDB" id="A0A0P7YSW0"/>
<keyword evidence="6 8" id="KW-1133">Transmembrane helix</keyword>
<evidence type="ECO:0000256" key="3">
    <source>
        <dbReference type="ARBA" id="ARBA00022448"/>
    </source>
</evidence>
<feature type="transmembrane region" description="Helical" evidence="8">
    <location>
        <begin position="45"/>
        <end position="63"/>
    </location>
</feature>
<feature type="transmembrane region" description="Helical" evidence="8">
    <location>
        <begin position="266"/>
        <end position="293"/>
    </location>
</feature>
<feature type="transmembrane region" description="Helical" evidence="8">
    <location>
        <begin position="21"/>
        <end position="39"/>
    </location>
</feature>
<dbReference type="OrthoDB" id="9807047at2"/>
<name>A0A0P7YSW0_9RHOB</name>
<accession>A0A0P7YSW0</accession>
<dbReference type="EMBL" id="FBYC01000001">
    <property type="protein sequence ID" value="CUX79698.1"/>
    <property type="molecule type" value="Genomic_DNA"/>
</dbReference>
<reference evidence="10 13" key="2">
    <citation type="submission" date="2016-01" db="EMBL/GenBank/DDBJ databases">
        <authorList>
            <person name="Varghese N."/>
        </authorList>
    </citation>
    <scope>NUCLEOTIDE SEQUENCE [LARGE SCALE GENOMIC DNA]</scope>
    <source>
        <strain evidence="10 13">HL-91</strain>
    </source>
</reference>
<keyword evidence="7 8" id="KW-0472">Membrane</keyword>
<dbReference type="Gene3D" id="1.10.3720.10">
    <property type="entry name" value="MetI-like"/>
    <property type="match status" value="1"/>
</dbReference>
<keyword evidence="4" id="KW-1003">Cell membrane</keyword>
<evidence type="ECO:0000256" key="5">
    <source>
        <dbReference type="ARBA" id="ARBA00022692"/>
    </source>
</evidence>
<dbReference type="EMBL" id="LJSG01000012">
    <property type="protein sequence ID" value="KPP92402.1"/>
    <property type="molecule type" value="Genomic_DNA"/>
</dbReference>
<evidence type="ECO:0000313" key="11">
    <source>
        <dbReference type="EMBL" id="KPP92402.1"/>
    </source>
</evidence>
<evidence type="ECO:0000313" key="12">
    <source>
        <dbReference type="Proteomes" id="UP000050413"/>
    </source>
</evidence>
<dbReference type="PROSITE" id="PS50928">
    <property type="entry name" value="ABC_TM1"/>
    <property type="match status" value="1"/>
</dbReference>
<dbReference type="InterPro" id="IPR035906">
    <property type="entry name" value="MetI-like_sf"/>
</dbReference>
<feature type="transmembrane region" description="Helical" evidence="8">
    <location>
        <begin position="174"/>
        <end position="195"/>
    </location>
</feature>
<dbReference type="PANTHER" id="PTHR42929:SF3">
    <property type="entry name" value="PUTRESCINE TRANSPORT SYSTEM PERMEASE PROTEIN POTH"/>
    <property type="match status" value="1"/>
</dbReference>
<sequence length="356" mass="38558">MSNGALDGAVGAGRFALPLPLKITFGLLILLAAAGAALLPQNAALLLGGLVAAVLVAFGLGRAAGVSDRWLVIAIPMLWLLVFFFVPFLVLGRISLSEAMIARPPYSPLFLQGADGWDYAGSFGNYQFLTEDPLYASAYFSSIRIAAISTLLALLIGYPLAYFIARSPEPRRSILLLLVILPFWTSFLLRVYAWIGLLRRDGVINGFLLWTGIIDQPLVMLQTDFAVYLGIVYTYLPFMILPLYANLVKLDGALLEAASDLGASRITTFFTVTLPLSLPGIIAGSMLVFIPAIGEFVIPALLGGPDTLMIGRVLWDEFFSARDWPVASAVAIVMLFLVVVPIMWLQSVQTRQESAP</sequence>
<feature type="transmembrane region" description="Helical" evidence="8">
    <location>
        <begin position="138"/>
        <end position="162"/>
    </location>
</feature>
<evidence type="ECO:0000256" key="2">
    <source>
        <dbReference type="ARBA" id="ARBA00007069"/>
    </source>
</evidence>
<dbReference type="STRING" id="1666912.Ga0058931_0384"/>
<proteinExistence type="inferred from homology"/>
<evidence type="ECO:0000259" key="9">
    <source>
        <dbReference type="PROSITE" id="PS50928"/>
    </source>
</evidence>
<feature type="transmembrane region" description="Helical" evidence="8">
    <location>
        <begin position="324"/>
        <end position="345"/>
    </location>
</feature>
<evidence type="ECO:0000313" key="13">
    <source>
        <dbReference type="Proteomes" id="UP000182045"/>
    </source>
</evidence>
<protein>
    <submittedName>
        <fullName evidence="11">ABC-type putrescine uptake system permease component PotH</fullName>
    </submittedName>
    <submittedName>
        <fullName evidence="10">Putrescine transport system permease protein</fullName>
    </submittedName>
</protein>
<dbReference type="PATRIC" id="fig|1666912.4.peg.936"/>
<dbReference type="CDD" id="cd06261">
    <property type="entry name" value="TM_PBP2"/>
    <property type="match status" value="1"/>
</dbReference>
<comment type="caution">
    <text evidence="11">The sequence shown here is derived from an EMBL/GenBank/DDBJ whole genome shotgun (WGS) entry which is preliminary data.</text>
</comment>
<feature type="domain" description="ABC transmembrane type-1" evidence="9">
    <location>
        <begin position="139"/>
        <end position="345"/>
    </location>
</feature>
<dbReference type="Pfam" id="PF00528">
    <property type="entry name" value="BPD_transp_1"/>
    <property type="match status" value="1"/>
</dbReference>
<dbReference type="InterPro" id="IPR000515">
    <property type="entry name" value="MetI-like"/>
</dbReference>
<gene>
    <name evidence="11" type="primary">potH</name>
    <name evidence="10" type="ORF">Ga0058931_0384</name>
    <name evidence="11" type="ORF">HLUCCA05_08970</name>
</gene>
<comment type="similarity">
    <text evidence="2">Belongs to the binding-protein-dependent transport system permease family. CysTW subfamily.</text>
</comment>
<organism evidence="11 12">
    <name type="scientific">Roseibaca calidilacus</name>
    <dbReference type="NCBI Taxonomy" id="1666912"/>
    <lineage>
        <taxon>Bacteria</taxon>
        <taxon>Pseudomonadati</taxon>
        <taxon>Pseudomonadota</taxon>
        <taxon>Alphaproteobacteria</taxon>
        <taxon>Rhodobacterales</taxon>
        <taxon>Paracoccaceae</taxon>
        <taxon>Roseinatronobacter</taxon>
    </lineage>
</organism>
<dbReference type="PANTHER" id="PTHR42929">
    <property type="entry name" value="INNER MEMBRANE ABC TRANSPORTER PERMEASE PROTEIN YDCU-RELATED-RELATED"/>
    <property type="match status" value="1"/>
</dbReference>
<dbReference type="GO" id="GO:0005886">
    <property type="term" value="C:plasma membrane"/>
    <property type="evidence" value="ECO:0007669"/>
    <property type="project" value="UniProtKB-SubCell"/>
</dbReference>
<comment type="subcellular location">
    <subcellularLocation>
        <location evidence="1 8">Cell membrane</location>
        <topology evidence="1 8">Multi-pass membrane protein</topology>
    </subcellularLocation>
</comment>
<dbReference type="SUPFAM" id="SSF161098">
    <property type="entry name" value="MetI-like"/>
    <property type="match status" value="1"/>
</dbReference>
<keyword evidence="3 8" id="KW-0813">Transport</keyword>
<dbReference type="Proteomes" id="UP000182045">
    <property type="component" value="Unassembled WGS sequence"/>
</dbReference>